<evidence type="ECO:0000256" key="1">
    <source>
        <dbReference type="SAM" id="MobiDB-lite"/>
    </source>
</evidence>
<organism evidence="3 4">
    <name type="scientific">Fusarium venenatum</name>
    <dbReference type="NCBI Taxonomy" id="56646"/>
    <lineage>
        <taxon>Eukaryota</taxon>
        <taxon>Fungi</taxon>
        <taxon>Dikarya</taxon>
        <taxon>Ascomycota</taxon>
        <taxon>Pezizomycotina</taxon>
        <taxon>Sordariomycetes</taxon>
        <taxon>Hypocreomycetidae</taxon>
        <taxon>Hypocreales</taxon>
        <taxon>Nectriaceae</taxon>
        <taxon>Fusarium</taxon>
    </lineage>
</organism>
<dbReference type="Proteomes" id="UP000245910">
    <property type="component" value="Chromosome IIII"/>
</dbReference>
<dbReference type="InterPro" id="IPR036397">
    <property type="entry name" value="RNaseH_sf"/>
</dbReference>
<dbReference type="AlphaFoldDB" id="A0A2L2TIN9"/>
<dbReference type="SUPFAM" id="SSF53098">
    <property type="entry name" value="Ribonuclease H-like"/>
    <property type="match status" value="1"/>
</dbReference>
<feature type="compositionally biased region" description="Low complexity" evidence="1">
    <location>
        <begin position="333"/>
        <end position="348"/>
    </location>
</feature>
<accession>A0A2L2TIN9</accession>
<dbReference type="EMBL" id="LN649232">
    <property type="protein sequence ID" value="CEI40197.1"/>
    <property type="molecule type" value="Genomic_DNA"/>
</dbReference>
<dbReference type="InterPro" id="IPR002156">
    <property type="entry name" value="RNaseH_domain"/>
</dbReference>
<protein>
    <recommendedName>
        <fullName evidence="2">RNase H type-1 domain-containing protein</fullName>
    </recommendedName>
</protein>
<dbReference type="STRING" id="56646.A0A2L2TIN9"/>
<name>A0A2L2TIN9_9HYPO</name>
<evidence type="ECO:0000313" key="4">
    <source>
        <dbReference type="Proteomes" id="UP000245910"/>
    </source>
</evidence>
<proteinExistence type="predicted"/>
<feature type="compositionally biased region" description="Acidic residues" evidence="1">
    <location>
        <begin position="321"/>
        <end position="332"/>
    </location>
</feature>
<dbReference type="GO" id="GO:0003676">
    <property type="term" value="F:nucleic acid binding"/>
    <property type="evidence" value="ECO:0007669"/>
    <property type="project" value="InterPro"/>
</dbReference>
<sequence length="391" mass="43009">MCRLPDSITKLYIGVQDFLNRSQRSWQAACAAWNEVPEAPTMILSAQTPKIDIDIGHKLPAIRGALSALDAPPSDSRLVFWTDASKKHRSAGWAAVFREGCTLVRIMARGPCGTSSNIEELQAIGLALDYTIQLEEENDKRGRLQILEVYIDSQATLELLRKALSDLPPLGIDDIDDTKCKYYNNKKRAWLLAQMIAREVGRKATQLQEAGVYIELNWVPRDTVIGNQLADRGAALARMGVGCGYTLNNALVEFLPADPVGEGDEDKTSVCLTVPQIRMAEEIESTLIERAAEVEDILAATTQDVVEEPLTEATWQRIAEPEPEPETDEATADETVGATGEETVEVTGQRPEIGNNWHNNDAMPIDPQLYLPLPDEMTGVATRKVAAEEAN</sequence>
<dbReference type="Gene3D" id="3.30.420.10">
    <property type="entry name" value="Ribonuclease H-like superfamily/Ribonuclease H"/>
    <property type="match status" value="1"/>
</dbReference>
<reference evidence="4" key="1">
    <citation type="submission" date="2014-10" db="EMBL/GenBank/DDBJ databases">
        <authorList>
            <person name="King R."/>
        </authorList>
    </citation>
    <scope>NUCLEOTIDE SEQUENCE [LARGE SCALE GENOMIC DNA]</scope>
    <source>
        <strain evidence="4">A3/5</strain>
    </source>
</reference>
<dbReference type="InterPro" id="IPR012337">
    <property type="entry name" value="RNaseH-like_sf"/>
</dbReference>
<feature type="region of interest" description="Disordered" evidence="1">
    <location>
        <begin position="319"/>
        <end position="362"/>
    </location>
</feature>
<dbReference type="GO" id="GO:0004523">
    <property type="term" value="F:RNA-DNA hybrid ribonuclease activity"/>
    <property type="evidence" value="ECO:0007669"/>
    <property type="project" value="InterPro"/>
</dbReference>
<dbReference type="PROSITE" id="PS50879">
    <property type="entry name" value="RNASE_H_1"/>
    <property type="match status" value="1"/>
</dbReference>
<keyword evidence="4" id="KW-1185">Reference proteome</keyword>
<evidence type="ECO:0000259" key="2">
    <source>
        <dbReference type="PROSITE" id="PS50879"/>
    </source>
</evidence>
<feature type="domain" description="RNase H type-1" evidence="2">
    <location>
        <begin position="74"/>
        <end position="242"/>
    </location>
</feature>
<evidence type="ECO:0000313" key="3">
    <source>
        <dbReference type="EMBL" id="CEI40197.1"/>
    </source>
</evidence>